<accession>A0A1S3D6K7</accession>
<evidence type="ECO:0000256" key="1">
    <source>
        <dbReference type="SAM" id="Phobius"/>
    </source>
</evidence>
<organism evidence="2 3">
    <name type="scientific">Diaphorina citri</name>
    <name type="common">Asian citrus psyllid</name>
    <dbReference type="NCBI Taxonomy" id="121845"/>
    <lineage>
        <taxon>Eukaryota</taxon>
        <taxon>Metazoa</taxon>
        <taxon>Ecdysozoa</taxon>
        <taxon>Arthropoda</taxon>
        <taxon>Hexapoda</taxon>
        <taxon>Insecta</taxon>
        <taxon>Pterygota</taxon>
        <taxon>Neoptera</taxon>
        <taxon>Paraneoptera</taxon>
        <taxon>Hemiptera</taxon>
        <taxon>Sternorrhyncha</taxon>
        <taxon>Psylloidea</taxon>
        <taxon>Psyllidae</taxon>
        <taxon>Diaphorininae</taxon>
        <taxon>Diaphorina</taxon>
    </lineage>
</organism>
<keyword evidence="1" id="KW-0472">Membrane</keyword>
<feature type="transmembrane region" description="Helical" evidence="1">
    <location>
        <begin position="12"/>
        <end position="31"/>
    </location>
</feature>
<gene>
    <name evidence="3" type="primary">LOC103512527</name>
</gene>
<reference evidence="3" key="1">
    <citation type="submission" date="2025-08" db="UniProtKB">
        <authorList>
            <consortium name="RefSeq"/>
        </authorList>
    </citation>
    <scope>IDENTIFICATION</scope>
</reference>
<keyword evidence="1" id="KW-0812">Transmembrane</keyword>
<keyword evidence="1" id="KW-1133">Transmembrane helix</keyword>
<dbReference type="PaxDb" id="121845-A0A1S3D6K7"/>
<protein>
    <submittedName>
        <fullName evidence="3">Uncharacterized protein LOC103512527</fullName>
    </submittedName>
</protein>
<proteinExistence type="predicted"/>
<dbReference type="KEGG" id="dci:103512527"/>
<evidence type="ECO:0000313" key="2">
    <source>
        <dbReference type="Proteomes" id="UP000079169"/>
    </source>
</evidence>
<dbReference type="GeneID" id="103512527"/>
<dbReference type="RefSeq" id="XP_008475515.2">
    <property type="nucleotide sequence ID" value="XM_008477293.3"/>
</dbReference>
<name>A0A1S3D6K7_DIACI</name>
<dbReference type="AlphaFoldDB" id="A0A1S3D6K7"/>
<sequence>MRVYLKRCSSVTMLSILVLICSSLIAIYLYSGPPNFLNNESESQGTVTKLGCRFLTDGYDLSHPVGGKVEGKTLEEKYFPTPVWGEGEGAMELTSESELEDLIERIGQIHREVLENIHYNSVDNYLQFYEDYKRSGLDFHTFYAGYRPTFRPHENCIGLAIEVLERLHTHLTPRWPHLARYTYLASCWMNISAEWINQVGGKITEEIDTRGLARSGLQHVLGALQINVEGRRGYILIDQGFALESPIVLMLDGMHPHNLSVCPDDGILSELEDMDQILGYDSGVTLSKLLQLKSVLRDEQFDDGILSELEDMDQILGYDSGVTRSKLLQLKSVLRDEQFVRGCVELHETLENITQHRS</sequence>
<evidence type="ECO:0000313" key="3">
    <source>
        <dbReference type="RefSeq" id="XP_008475515.2"/>
    </source>
</evidence>
<dbReference type="Proteomes" id="UP000079169">
    <property type="component" value="Unplaced"/>
</dbReference>
<keyword evidence="2" id="KW-1185">Reference proteome</keyword>